<dbReference type="EMBL" id="REGN01008007">
    <property type="protein sequence ID" value="RNA04664.1"/>
    <property type="molecule type" value="Genomic_DNA"/>
</dbReference>
<protein>
    <submittedName>
        <fullName evidence="1">Uncharacterized protein</fullName>
    </submittedName>
</protein>
<dbReference type="AlphaFoldDB" id="A0A3M7Q0B7"/>
<sequence>MQANQNNYFSPNLNLRSRKIIRPVSRGLINFVYELNDTLNEVQVSYTIQEHPFDFIENFDFEKKSSNLNIKTADEFEIILDKIKQEVEKEGDSPFTWSLTKTQKDGFQQEKENNIKRLIDCYVGNIWEHLNGVTILLI</sequence>
<reference evidence="1 2" key="1">
    <citation type="journal article" date="2018" name="Sci. Rep.">
        <title>Genomic signatures of local adaptation to the degree of environmental predictability in rotifers.</title>
        <authorList>
            <person name="Franch-Gras L."/>
            <person name="Hahn C."/>
            <person name="Garcia-Roger E.M."/>
            <person name="Carmona M.J."/>
            <person name="Serra M."/>
            <person name="Gomez A."/>
        </authorList>
    </citation>
    <scope>NUCLEOTIDE SEQUENCE [LARGE SCALE GENOMIC DNA]</scope>
    <source>
        <strain evidence="1">HYR1</strain>
    </source>
</reference>
<accession>A0A3M7Q0B7</accession>
<proteinExistence type="predicted"/>
<name>A0A3M7Q0B7_BRAPC</name>
<keyword evidence="2" id="KW-1185">Reference proteome</keyword>
<evidence type="ECO:0000313" key="2">
    <source>
        <dbReference type="Proteomes" id="UP000276133"/>
    </source>
</evidence>
<gene>
    <name evidence="1" type="ORF">BpHYR1_049604</name>
</gene>
<comment type="caution">
    <text evidence="1">The sequence shown here is derived from an EMBL/GenBank/DDBJ whole genome shotgun (WGS) entry which is preliminary data.</text>
</comment>
<evidence type="ECO:0000313" key="1">
    <source>
        <dbReference type="EMBL" id="RNA04664.1"/>
    </source>
</evidence>
<dbReference type="OrthoDB" id="10214221at2759"/>
<organism evidence="1 2">
    <name type="scientific">Brachionus plicatilis</name>
    <name type="common">Marine rotifer</name>
    <name type="synonym">Brachionus muelleri</name>
    <dbReference type="NCBI Taxonomy" id="10195"/>
    <lineage>
        <taxon>Eukaryota</taxon>
        <taxon>Metazoa</taxon>
        <taxon>Spiralia</taxon>
        <taxon>Gnathifera</taxon>
        <taxon>Rotifera</taxon>
        <taxon>Eurotatoria</taxon>
        <taxon>Monogononta</taxon>
        <taxon>Pseudotrocha</taxon>
        <taxon>Ploima</taxon>
        <taxon>Brachionidae</taxon>
        <taxon>Brachionus</taxon>
    </lineage>
</organism>
<dbReference type="Proteomes" id="UP000276133">
    <property type="component" value="Unassembled WGS sequence"/>
</dbReference>